<dbReference type="InterPro" id="IPR012347">
    <property type="entry name" value="Ferritin-like"/>
</dbReference>
<dbReference type="Gene3D" id="1.20.1260.10">
    <property type="match status" value="1"/>
</dbReference>
<dbReference type="Pfam" id="PF06175">
    <property type="entry name" value="MiaE"/>
    <property type="match status" value="1"/>
</dbReference>
<dbReference type="PANTHER" id="PTHR42637">
    <property type="entry name" value="TRNA-(MS[2]IO[6]A)-HYDROXYLASE"/>
    <property type="match status" value="1"/>
</dbReference>
<dbReference type="STRING" id="504486.SAMN05660703_0721"/>
<dbReference type="RefSeq" id="WP_084060005.1">
    <property type="nucleotide sequence ID" value="NZ_FWXO01000001.1"/>
</dbReference>
<dbReference type="EMBL" id="FWXO01000001">
    <property type="protein sequence ID" value="SMC38082.1"/>
    <property type="molecule type" value="Genomic_DNA"/>
</dbReference>
<dbReference type="AlphaFoldDB" id="A0A1W1YPP2"/>
<keyword evidence="2" id="KW-1185">Reference proteome</keyword>
<reference evidence="2" key="1">
    <citation type="submission" date="2017-04" db="EMBL/GenBank/DDBJ databases">
        <authorList>
            <person name="Varghese N."/>
            <person name="Submissions S."/>
        </authorList>
    </citation>
    <scope>NUCLEOTIDE SEQUENCE [LARGE SCALE GENOMIC DNA]</scope>
    <source>
        <strain evidence="2">DSM 21164</strain>
    </source>
</reference>
<dbReference type="SUPFAM" id="SSF47240">
    <property type="entry name" value="Ferritin-like"/>
    <property type="match status" value="1"/>
</dbReference>
<dbReference type="Proteomes" id="UP000192360">
    <property type="component" value="Unassembled WGS sequence"/>
</dbReference>
<name>A0A1W1YPP2_9FLAO</name>
<sequence length="193" mass="22354">MLGLKLATDPRWAKLVETNIEEILTDHAWCEQKAATNAITIISLNSEHEELVTELLKLAQEELEHFQMVHDIIKKRGYTLGRERRDSYVNELFKIQMTGGSRQQALVNRLLFSAMIEARSCERFKVLSENIKDEELSKFYRELMISEAGHYTTFLSFARKYGEGIDVDKQWKELLIAEGEIIKNYGKSETIHG</sequence>
<proteinExistence type="predicted"/>
<dbReference type="PANTHER" id="PTHR42637:SF1">
    <property type="entry name" value="TRNA 2-(METHYLSULFANYL)-N(6)-ISOPENTENYLADENOSINE(37) HYDROXYLASE"/>
    <property type="match status" value="1"/>
</dbReference>
<dbReference type="InterPro" id="IPR010386">
    <property type="entry name" value="tRNA-Hydrxlase_MiaE"/>
</dbReference>
<dbReference type="OrthoDB" id="9802518at2"/>
<dbReference type="InterPro" id="IPR009078">
    <property type="entry name" value="Ferritin-like_SF"/>
</dbReference>
<evidence type="ECO:0000313" key="1">
    <source>
        <dbReference type="EMBL" id="SMC38082.1"/>
    </source>
</evidence>
<protein>
    <submittedName>
        <fullName evidence="1">tRNA-(Ms[2]io[6]A)-hydroxylase</fullName>
    </submittedName>
</protein>
<dbReference type="GO" id="GO:0006400">
    <property type="term" value="P:tRNA modification"/>
    <property type="evidence" value="ECO:0007669"/>
    <property type="project" value="InterPro"/>
</dbReference>
<dbReference type="GO" id="GO:0045301">
    <property type="term" value="F:tRNA 2-(methylsulfanyl)-N(6)-isopentenyladenosine(37) hydroxylase activity"/>
    <property type="evidence" value="ECO:0007669"/>
    <property type="project" value="InterPro"/>
</dbReference>
<dbReference type="PIRSF" id="PIRSF020736">
    <property type="entry name" value="MiaE"/>
    <property type="match status" value="1"/>
</dbReference>
<organism evidence="1 2">
    <name type="scientific">Cellulophaga tyrosinoxydans</name>
    <dbReference type="NCBI Taxonomy" id="504486"/>
    <lineage>
        <taxon>Bacteria</taxon>
        <taxon>Pseudomonadati</taxon>
        <taxon>Bacteroidota</taxon>
        <taxon>Flavobacteriia</taxon>
        <taxon>Flavobacteriales</taxon>
        <taxon>Flavobacteriaceae</taxon>
        <taxon>Cellulophaga</taxon>
    </lineage>
</organism>
<accession>A0A1W1YPP2</accession>
<evidence type="ECO:0000313" key="2">
    <source>
        <dbReference type="Proteomes" id="UP000192360"/>
    </source>
</evidence>
<gene>
    <name evidence="1" type="ORF">SAMN05660703_0721</name>
</gene>
<dbReference type="CDD" id="cd07910">
    <property type="entry name" value="MiaE"/>
    <property type="match status" value="1"/>
</dbReference>